<dbReference type="Gene3D" id="1.10.1660.10">
    <property type="match status" value="1"/>
</dbReference>
<feature type="domain" description="Response regulatory" evidence="3">
    <location>
        <begin position="69"/>
        <end position="184"/>
    </location>
</feature>
<dbReference type="InterPro" id="IPR001789">
    <property type="entry name" value="Sig_transdc_resp-reg_receiver"/>
</dbReference>
<dbReference type="RefSeq" id="WP_255838106.1">
    <property type="nucleotide sequence ID" value="NZ_CP073346.1"/>
</dbReference>
<reference evidence="4" key="1">
    <citation type="submission" date="2021-04" db="EMBL/GenBank/DDBJ databases">
        <title>Oceanospirillales bacteria with DddD are important DMSP degraders in coastal seawater.</title>
        <authorList>
            <person name="Liu J."/>
        </authorList>
    </citation>
    <scope>NUCLEOTIDE SEQUENCE</scope>
    <source>
        <strain evidence="4">D13-4</strain>
    </source>
</reference>
<organism evidence="4 5">
    <name type="scientific">Pseudomonas benzenivorans</name>
    <dbReference type="NCBI Taxonomy" id="556533"/>
    <lineage>
        <taxon>Bacteria</taxon>
        <taxon>Pseudomonadati</taxon>
        <taxon>Pseudomonadota</taxon>
        <taxon>Gammaproteobacteria</taxon>
        <taxon>Pseudomonadales</taxon>
        <taxon>Pseudomonadaceae</taxon>
        <taxon>Pseudomonas</taxon>
    </lineage>
</organism>
<evidence type="ECO:0000313" key="4">
    <source>
        <dbReference type="EMBL" id="UTW07522.1"/>
    </source>
</evidence>
<dbReference type="InterPro" id="IPR010093">
    <property type="entry name" value="SinI_DNA-bd"/>
</dbReference>
<dbReference type="EMBL" id="CP073346">
    <property type="protein sequence ID" value="UTW07522.1"/>
    <property type="molecule type" value="Genomic_DNA"/>
</dbReference>
<dbReference type="Pfam" id="PF12728">
    <property type="entry name" value="HTH_17"/>
    <property type="match status" value="1"/>
</dbReference>
<dbReference type="InterPro" id="IPR050595">
    <property type="entry name" value="Bact_response_regulator"/>
</dbReference>
<accession>A0ABY5H6Q1</accession>
<dbReference type="NCBIfam" id="TIGR01764">
    <property type="entry name" value="excise"/>
    <property type="match status" value="1"/>
</dbReference>
<protein>
    <submittedName>
        <fullName evidence="4">Response regulator</fullName>
    </submittedName>
</protein>
<dbReference type="CDD" id="cd04762">
    <property type="entry name" value="HTH_MerR-trunc"/>
    <property type="match status" value="1"/>
</dbReference>
<evidence type="ECO:0000259" key="3">
    <source>
        <dbReference type="PROSITE" id="PS50110"/>
    </source>
</evidence>
<dbReference type="SUPFAM" id="SSF52172">
    <property type="entry name" value="CheY-like"/>
    <property type="match status" value="1"/>
</dbReference>
<dbReference type="CDD" id="cd17574">
    <property type="entry name" value="REC_OmpR"/>
    <property type="match status" value="1"/>
</dbReference>
<keyword evidence="1 2" id="KW-0597">Phosphoprotein</keyword>
<sequence length="201" mass="21784">MSDVLTSRQAAELCGVSFRTVIRWIERGLLQAYRLPGRGDYRVPRQELELFMRENAIPLPGESLLPARRVLIVEDDANMARAIERVLQQAGYETAHAPDGFAAGAMLHSYRPALMTLDLRMPGLDGLGVLNYLQGSPMPFPLKILVVSADSEARMAQALTLGADAVVRKPFDNKEFLAAVAQLLGAPGGARKRAGVSAESA</sequence>
<gene>
    <name evidence="4" type="ORF">KDW96_20645</name>
</gene>
<dbReference type="Pfam" id="PF00072">
    <property type="entry name" value="Response_reg"/>
    <property type="match status" value="1"/>
</dbReference>
<dbReference type="PANTHER" id="PTHR44591:SF23">
    <property type="entry name" value="CHEY SUBFAMILY"/>
    <property type="match status" value="1"/>
</dbReference>
<dbReference type="InterPro" id="IPR011006">
    <property type="entry name" value="CheY-like_superfamily"/>
</dbReference>
<dbReference type="PROSITE" id="PS50110">
    <property type="entry name" value="RESPONSE_REGULATORY"/>
    <property type="match status" value="1"/>
</dbReference>
<evidence type="ECO:0000313" key="5">
    <source>
        <dbReference type="Proteomes" id="UP001059672"/>
    </source>
</evidence>
<evidence type="ECO:0000256" key="1">
    <source>
        <dbReference type="ARBA" id="ARBA00022553"/>
    </source>
</evidence>
<dbReference type="PANTHER" id="PTHR44591">
    <property type="entry name" value="STRESS RESPONSE REGULATOR PROTEIN 1"/>
    <property type="match status" value="1"/>
</dbReference>
<dbReference type="InterPro" id="IPR009061">
    <property type="entry name" value="DNA-bd_dom_put_sf"/>
</dbReference>
<dbReference type="SUPFAM" id="SSF46955">
    <property type="entry name" value="Putative DNA-binding domain"/>
    <property type="match status" value="1"/>
</dbReference>
<name>A0ABY5H6Q1_9PSED</name>
<proteinExistence type="predicted"/>
<keyword evidence="5" id="KW-1185">Reference proteome</keyword>
<dbReference type="Proteomes" id="UP001059672">
    <property type="component" value="Chromosome"/>
</dbReference>
<feature type="modified residue" description="4-aspartylphosphate" evidence="2">
    <location>
        <position position="118"/>
    </location>
</feature>
<evidence type="ECO:0000256" key="2">
    <source>
        <dbReference type="PROSITE-ProRule" id="PRU00169"/>
    </source>
</evidence>
<dbReference type="InterPro" id="IPR041657">
    <property type="entry name" value="HTH_17"/>
</dbReference>
<dbReference type="Gene3D" id="3.40.50.2300">
    <property type="match status" value="1"/>
</dbReference>
<dbReference type="SMART" id="SM00448">
    <property type="entry name" value="REC"/>
    <property type="match status" value="1"/>
</dbReference>